<feature type="non-terminal residue" evidence="1">
    <location>
        <position position="74"/>
    </location>
</feature>
<evidence type="ECO:0000313" key="2">
    <source>
        <dbReference type="Proteomes" id="UP001221757"/>
    </source>
</evidence>
<dbReference type="Proteomes" id="UP001221757">
    <property type="component" value="Unassembled WGS sequence"/>
</dbReference>
<name>A0AAD7CMV6_MYCRO</name>
<accession>A0AAD7CMV6</accession>
<protein>
    <submittedName>
        <fullName evidence="1">Uncharacterized protein</fullName>
    </submittedName>
</protein>
<proteinExistence type="predicted"/>
<feature type="non-terminal residue" evidence="1">
    <location>
        <position position="1"/>
    </location>
</feature>
<reference evidence="1" key="1">
    <citation type="submission" date="2023-03" db="EMBL/GenBank/DDBJ databases">
        <title>Massive genome expansion in bonnet fungi (Mycena s.s.) driven by repeated elements and novel gene families across ecological guilds.</title>
        <authorList>
            <consortium name="Lawrence Berkeley National Laboratory"/>
            <person name="Harder C.B."/>
            <person name="Miyauchi S."/>
            <person name="Viragh M."/>
            <person name="Kuo A."/>
            <person name="Thoen E."/>
            <person name="Andreopoulos B."/>
            <person name="Lu D."/>
            <person name="Skrede I."/>
            <person name="Drula E."/>
            <person name="Henrissat B."/>
            <person name="Morin E."/>
            <person name="Kohler A."/>
            <person name="Barry K."/>
            <person name="LaButti K."/>
            <person name="Morin E."/>
            <person name="Salamov A."/>
            <person name="Lipzen A."/>
            <person name="Mereny Z."/>
            <person name="Hegedus B."/>
            <person name="Baldrian P."/>
            <person name="Stursova M."/>
            <person name="Weitz H."/>
            <person name="Taylor A."/>
            <person name="Grigoriev I.V."/>
            <person name="Nagy L.G."/>
            <person name="Martin F."/>
            <person name="Kauserud H."/>
        </authorList>
    </citation>
    <scope>NUCLEOTIDE SEQUENCE</scope>
    <source>
        <strain evidence="1">CBHHK067</strain>
    </source>
</reference>
<comment type="caution">
    <text evidence="1">The sequence shown here is derived from an EMBL/GenBank/DDBJ whole genome shotgun (WGS) entry which is preliminary data.</text>
</comment>
<dbReference type="EMBL" id="JARKIE010000326">
    <property type="protein sequence ID" value="KAJ7654192.1"/>
    <property type="molecule type" value="Genomic_DNA"/>
</dbReference>
<sequence length="74" mass="8502">WWKWWCALAPEWCEKDEGGLPVTGKPDGRDWGLLMHLGANRMAALLLPLAWWRKAEGDVASDSWLRAVRDVAWV</sequence>
<dbReference type="AlphaFoldDB" id="A0AAD7CMV6"/>
<organism evidence="1 2">
    <name type="scientific">Mycena rosella</name>
    <name type="common">Pink bonnet</name>
    <name type="synonym">Agaricus rosellus</name>
    <dbReference type="NCBI Taxonomy" id="1033263"/>
    <lineage>
        <taxon>Eukaryota</taxon>
        <taxon>Fungi</taxon>
        <taxon>Dikarya</taxon>
        <taxon>Basidiomycota</taxon>
        <taxon>Agaricomycotina</taxon>
        <taxon>Agaricomycetes</taxon>
        <taxon>Agaricomycetidae</taxon>
        <taxon>Agaricales</taxon>
        <taxon>Marasmiineae</taxon>
        <taxon>Mycenaceae</taxon>
        <taxon>Mycena</taxon>
    </lineage>
</organism>
<evidence type="ECO:0000313" key="1">
    <source>
        <dbReference type="EMBL" id="KAJ7654192.1"/>
    </source>
</evidence>
<keyword evidence="2" id="KW-1185">Reference proteome</keyword>
<gene>
    <name evidence="1" type="ORF">B0H17DRAFT_849856</name>
</gene>